<dbReference type="CDD" id="cd04301">
    <property type="entry name" value="NAT_SF"/>
    <property type="match status" value="1"/>
</dbReference>
<dbReference type="KEGG" id="rue:DT065_07395"/>
<evidence type="ECO:0000313" key="3">
    <source>
        <dbReference type="Proteomes" id="UP000252100"/>
    </source>
</evidence>
<accession>A0A345BY40</accession>
<protein>
    <submittedName>
        <fullName evidence="2">GNAT family N-acetyltransferase</fullName>
    </submittedName>
</protein>
<dbReference type="AlphaFoldDB" id="A0A345BY40"/>
<dbReference type="InterPro" id="IPR000182">
    <property type="entry name" value="GNAT_dom"/>
</dbReference>
<keyword evidence="3" id="KW-1185">Reference proteome</keyword>
<proteinExistence type="predicted"/>
<dbReference type="EMBL" id="CP031092">
    <property type="protein sequence ID" value="AXF55871.1"/>
    <property type="molecule type" value="Genomic_DNA"/>
</dbReference>
<keyword evidence="2" id="KW-0808">Transferase</keyword>
<dbReference type="Pfam" id="PF00583">
    <property type="entry name" value="Acetyltransf_1"/>
    <property type="match status" value="1"/>
</dbReference>
<organism evidence="2 3">
    <name type="scientific">Salicibibacter kimchii</name>
    <dbReference type="NCBI Taxonomy" id="2099786"/>
    <lineage>
        <taxon>Bacteria</taxon>
        <taxon>Bacillati</taxon>
        <taxon>Bacillota</taxon>
        <taxon>Bacilli</taxon>
        <taxon>Bacillales</taxon>
        <taxon>Bacillaceae</taxon>
        <taxon>Salicibibacter</taxon>
    </lineage>
</organism>
<reference evidence="2 3" key="1">
    <citation type="journal article" date="2018" name="J. Microbiol.">
        <title>Salicibibacter kimchii gen. nov., sp. nov., a moderately halophilic and alkalitolerant bacterium in the family Bacillaceae, isolated from kimchi.</title>
        <authorList>
            <person name="Jang J.Y."/>
            <person name="Oh Y.J."/>
            <person name="Lim S.K."/>
            <person name="Park H.K."/>
            <person name="Lee C."/>
            <person name="Kim J.Y."/>
            <person name="Lee M.A."/>
            <person name="Choi H.J."/>
        </authorList>
    </citation>
    <scope>NUCLEOTIDE SEQUENCE [LARGE SCALE GENOMIC DNA]</scope>
    <source>
        <strain evidence="2 3">NKC1-1</strain>
    </source>
</reference>
<evidence type="ECO:0000259" key="1">
    <source>
        <dbReference type="PROSITE" id="PS51186"/>
    </source>
</evidence>
<dbReference type="Proteomes" id="UP000252100">
    <property type="component" value="Chromosome"/>
</dbReference>
<evidence type="ECO:0000313" key="2">
    <source>
        <dbReference type="EMBL" id="AXF55871.1"/>
    </source>
</evidence>
<gene>
    <name evidence="2" type="ORF">DT065_07395</name>
</gene>
<dbReference type="GO" id="GO:0016747">
    <property type="term" value="F:acyltransferase activity, transferring groups other than amino-acyl groups"/>
    <property type="evidence" value="ECO:0007669"/>
    <property type="project" value="InterPro"/>
</dbReference>
<dbReference type="SUPFAM" id="SSF55729">
    <property type="entry name" value="Acyl-CoA N-acyltransferases (Nat)"/>
    <property type="match status" value="1"/>
</dbReference>
<dbReference type="RefSeq" id="WP_114372144.1">
    <property type="nucleotide sequence ID" value="NZ_CP031092.1"/>
</dbReference>
<sequence>MKGHNAMCVERADYEKTKDAISKHLQTDTAAKRPAFSNREKKLLCFVIYDEGKIVAGINGEIFWNNMHISLFSVDRAYQGHGFGSRLLKEMENEACNHSCRMMYLETLSWQAPSFYQNHGFEIVGKMDGHPVEGECQYYMRKLLV</sequence>
<name>A0A345BY40_9BACI</name>
<dbReference type="OrthoDB" id="9787920at2"/>
<feature type="domain" description="N-acetyltransferase" evidence="1">
    <location>
        <begin position="4"/>
        <end position="145"/>
    </location>
</feature>
<dbReference type="Gene3D" id="3.40.630.30">
    <property type="match status" value="1"/>
</dbReference>
<dbReference type="PROSITE" id="PS51186">
    <property type="entry name" value="GNAT"/>
    <property type="match status" value="1"/>
</dbReference>
<dbReference type="InterPro" id="IPR016181">
    <property type="entry name" value="Acyl_CoA_acyltransferase"/>
</dbReference>